<dbReference type="RefSeq" id="WP_184151522.1">
    <property type="nucleotide sequence ID" value="NZ_JACHKA010000001.1"/>
</dbReference>
<evidence type="ECO:0000313" key="2">
    <source>
        <dbReference type="EMBL" id="MBB5985310.1"/>
    </source>
</evidence>
<protein>
    <submittedName>
        <fullName evidence="2">Uncharacterized protein YoxC</fullName>
    </submittedName>
</protein>
<evidence type="ECO:0000313" key="3">
    <source>
        <dbReference type="Proteomes" id="UP001138540"/>
    </source>
</evidence>
<proteinExistence type="predicted"/>
<feature type="transmembrane region" description="Helical" evidence="1">
    <location>
        <begin position="68"/>
        <end position="90"/>
    </location>
</feature>
<gene>
    <name evidence="2" type="ORF">HNP60_001284</name>
</gene>
<accession>A0ABR6NDF8</accession>
<keyword evidence="1" id="KW-0812">Transmembrane</keyword>
<keyword evidence="3" id="KW-1185">Reference proteome</keyword>
<reference evidence="2 3" key="1">
    <citation type="submission" date="2020-08" db="EMBL/GenBank/DDBJ databases">
        <title>Exploring microbial biodiversity for novel pathways involved in the catabolism of aromatic compounds derived from lignin.</title>
        <authorList>
            <person name="Elkins J."/>
        </authorList>
    </citation>
    <scope>NUCLEOTIDE SEQUENCE [LARGE SCALE GENOMIC DNA]</scope>
    <source>
        <strain evidence="2 3">B1D3A</strain>
    </source>
</reference>
<evidence type="ECO:0000256" key="1">
    <source>
        <dbReference type="SAM" id="Phobius"/>
    </source>
</evidence>
<keyword evidence="1" id="KW-0472">Membrane</keyword>
<name>A0ABR6NDF8_9SPHN</name>
<keyword evidence="1" id="KW-1133">Transmembrane helix</keyword>
<comment type="caution">
    <text evidence="2">The sequence shown here is derived from an EMBL/GenBank/DDBJ whole genome shotgun (WGS) entry which is preliminary data.</text>
</comment>
<dbReference type="Proteomes" id="UP001138540">
    <property type="component" value="Unassembled WGS sequence"/>
</dbReference>
<dbReference type="EMBL" id="JACHKA010000001">
    <property type="protein sequence ID" value="MBB5985310.1"/>
    <property type="molecule type" value="Genomic_DNA"/>
</dbReference>
<organism evidence="2 3">
    <name type="scientific">Sphingobium lignivorans</name>
    <dbReference type="NCBI Taxonomy" id="2735886"/>
    <lineage>
        <taxon>Bacteria</taxon>
        <taxon>Pseudomonadati</taxon>
        <taxon>Pseudomonadota</taxon>
        <taxon>Alphaproteobacteria</taxon>
        <taxon>Sphingomonadales</taxon>
        <taxon>Sphingomonadaceae</taxon>
        <taxon>Sphingobium</taxon>
    </lineage>
</organism>
<sequence>MTDPTLNAKLDQLIGKVDGLQGETQLMRSETNKQLDALKERVALVETGVTSTREVVDAWGAAKTSLRFVKWLVGLITVALGLVAAIKAGLPK</sequence>